<reference evidence="1" key="1">
    <citation type="journal article" date="2021" name="Proc. Natl. Acad. Sci. U.S.A.">
        <title>A Catalog of Tens of Thousands of Viruses from Human Metagenomes Reveals Hidden Associations with Chronic Diseases.</title>
        <authorList>
            <person name="Tisza M.J."/>
            <person name="Buck C.B."/>
        </authorList>
    </citation>
    <scope>NUCLEOTIDE SEQUENCE</scope>
    <source>
        <strain evidence="1">CtKeG8</strain>
    </source>
</reference>
<keyword evidence="1" id="KW-0131">Cell cycle</keyword>
<keyword evidence="1" id="KW-0132">Cell division</keyword>
<accession>A0A8S5PBT9</accession>
<sequence>MSKPLIFTVLLMATALLAGYTAEPEPQLISYKVTVRDGESVWDACARVASDKDRMQELVYNALKENRINDPGNVQPGTELIIRVKEMK</sequence>
<dbReference type="GO" id="GO:0051301">
    <property type="term" value="P:cell division"/>
    <property type="evidence" value="ECO:0007669"/>
    <property type="project" value="UniProtKB-KW"/>
</dbReference>
<evidence type="ECO:0000313" key="1">
    <source>
        <dbReference type="EMBL" id="DAE04434.1"/>
    </source>
</evidence>
<organism evidence="1">
    <name type="scientific">Siphoviridae sp. ctKeG8</name>
    <dbReference type="NCBI Taxonomy" id="2825443"/>
    <lineage>
        <taxon>Viruses</taxon>
        <taxon>Duplodnaviria</taxon>
        <taxon>Heunggongvirae</taxon>
        <taxon>Uroviricota</taxon>
        <taxon>Caudoviricetes</taxon>
    </lineage>
</organism>
<protein>
    <submittedName>
        <fullName evidence="1">Cell division suppressor protein</fullName>
    </submittedName>
</protein>
<dbReference type="EMBL" id="BK015388">
    <property type="protein sequence ID" value="DAE04434.1"/>
    <property type="molecule type" value="Genomic_DNA"/>
</dbReference>
<name>A0A8S5PBT9_9CAUD</name>
<proteinExistence type="predicted"/>